<accession>A0A024UZE2</accession>
<dbReference type="OrthoDB" id="372503at2759"/>
<dbReference type="EMBL" id="KI925150">
    <property type="protein sequence ID" value="ETW15971.1"/>
    <property type="molecule type" value="Genomic_DNA"/>
</dbReference>
<dbReference type="AlphaFoldDB" id="A0A024UZE2"/>
<proteinExistence type="predicted"/>
<evidence type="ECO:0000313" key="2">
    <source>
        <dbReference type="Proteomes" id="UP000030690"/>
    </source>
</evidence>
<name>A0A024UZE2_PLAFA</name>
<sequence length="172" mass="21010">MIKKINGIFLTSKYYYKKYGRVNYSSLQLFQKNVSKYTDIIKMFTVNKNEKNMKCSYDNKNIYYIPLCNSFIYHKEKDACSYIKKIKNRNNDNYKNDNNYYDDHKCIQNYCNDKNVGMKNDKVLLFSWLKNVRKKQYYNIIGKIGIKKKNAGMYWSFYINKRKKIRKKRRTI</sequence>
<reference evidence="1 2" key="1">
    <citation type="submission" date="2013-02" db="EMBL/GenBank/DDBJ databases">
        <title>The Genome Annotation of Plasmodium falciparum Vietnam Oak-Knoll (FVO).</title>
        <authorList>
            <consortium name="The Broad Institute Genome Sequencing Platform"/>
            <consortium name="The Broad Institute Genome Sequencing Center for Infectious Disease"/>
            <person name="Neafsey D."/>
            <person name="Hoffman S."/>
            <person name="Volkman S."/>
            <person name="Rosenthal P."/>
            <person name="Walker B."/>
            <person name="Young S.K."/>
            <person name="Zeng Q."/>
            <person name="Gargeya S."/>
            <person name="Fitzgerald M."/>
            <person name="Haas B."/>
            <person name="Abouelleil A."/>
            <person name="Allen A.W."/>
            <person name="Alvarado L."/>
            <person name="Arachchi H.M."/>
            <person name="Berlin A.M."/>
            <person name="Chapman S.B."/>
            <person name="Gainer-Dewar J."/>
            <person name="Goldberg J."/>
            <person name="Griggs A."/>
            <person name="Gujja S."/>
            <person name="Hansen M."/>
            <person name="Howarth C."/>
            <person name="Imamovic A."/>
            <person name="Ireland A."/>
            <person name="Larimer J."/>
            <person name="McCowan C."/>
            <person name="Murphy C."/>
            <person name="Pearson M."/>
            <person name="Poon T.W."/>
            <person name="Priest M."/>
            <person name="Roberts A."/>
            <person name="Saif S."/>
            <person name="Shea T."/>
            <person name="Sisk P."/>
            <person name="Sykes S."/>
            <person name="Wortman J."/>
            <person name="Nusbaum C."/>
            <person name="Birren B."/>
        </authorList>
    </citation>
    <scope>NUCLEOTIDE SEQUENCE [LARGE SCALE GENOMIC DNA]</scope>
    <source>
        <strain evidence="2">Vietnam Oak-Knoll (FVO)</strain>
    </source>
</reference>
<dbReference type="Proteomes" id="UP000030690">
    <property type="component" value="Unassembled WGS sequence"/>
</dbReference>
<evidence type="ECO:0000313" key="1">
    <source>
        <dbReference type="EMBL" id="ETW15971.1"/>
    </source>
</evidence>
<organism evidence="1 2">
    <name type="scientific">Plasmodium falciparum Vietnam Oak-Knoll</name>
    <name type="common">FVO</name>
    <dbReference type="NCBI Taxonomy" id="1036723"/>
    <lineage>
        <taxon>Eukaryota</taxon>
        <taxon>Sar</taxon>
        <taxon>Alveolata</taxon>
        <taxon>Apicomplexa</taxon>
        <taxon>Aconoidasida</taxon>
        <taxon>Haemosporida</taxon>
        <taxon>Plasmodiidae</taxon>
        <taxon>Plasmodium</taxon>
        <taxon>Plasmodium (Laverania)</taxon>
    </lineage>
</organism>
<gene>
    <name evidence="1" type="ORF">PFFVO_05076</name>
</gene>
<reference evidence="1 2" key="2">
    <citation type="submission" date="2013-02" db="EMBL/GenBank/DDBJ databases">
        <title>The Genome Sequence of Plasmodium falciparum Vietnam Oak-Knoll (FVO).</title>
        <authorList>
            <consortium name="The Broad Institute Genome Sequencing Platform"/>
            <consortium name="The Broad Institute Genome Sequencing Center for Infectious Disease"/>
            <person name="Neafsey D."/>
            <person name="Cheeseman I."/>
            <person name="Volkman S."/>
            <person name="Adams J."/>
            <person name="Walker B."/>
            <person name="Young S.K."/>
            <person name="Zeng Q."/>
            <person name="Gargeya S."/>
            <person name="Fitzgerald M."/>
            <person name="Haas B."/>
            <person name="Abouelleil A."/>
            <person name="Alvarado L."/>
            <person name="Arachchi H.M."/>
            <person name="Berlin A.M."/>
            <person name="Chapman S.B."/>
            <person name="Dewar J."/>
            <person name="Goldberg J."/>
            <person name="Griggs A."/>
            <person name="Gujja S."/>
            <person name="Hansen M."/>
            <person name="Howarth C."/>
            <person name="Imamovic A."/>
            <person name="Larimer J."/>
            <person name="McCowan C."/>
            <person name="Murphy C."/>
            <person name="Neiman D."/>
            <person name="Pearson M."/>
            <person name="Priest M."/>
            <person name="Roberts A."/>
            <person name="Saif S."/>
            <person name="Shea T."/>
            <person name="Sisk P."/>
            <person name="Sykes S."/>
            <person name="Wortman J."/>
            <person name="Nusbaum C."/>
            <person name="Birren B."/>
        </authorList>
    </citation>
    <scope>NUCLEOTIDE SEQUENCE [LARGE SCALE GENOMIC DNA]</scope>
    <source>
        <strain evidence="2">Vietnam Oak-Knoll (FVO)</strain>
    </source>
</reference>
<protein>
    <submittedName>
        <fullName evidence="1">Uncharacterized protein</fullName>
    </submittedName>
</protein>